<reference evidence="1" key="2">
    <citation type="journal article" date="2023" name="Commun. Biol.">
        <title>Intrasexual cuticular hydrocarbon dimorphism in a wasp sheds light on hydrocarbon biosynthesis genes in Hymenoptera.</title>
        <authorList>
            <person name="Moris V.C."/>
            <person name="Podsiadlowski L."/>
            <person name="Martin S."/>
            <person name="Oeyen J.P."/>
            <person name="Donath A."/>
            <person name="Petersen M."/>
            <person name="Wilbrandt J."/>
            <person name="Misof B."/>
            <person name="Liedtke D."/>
            <person name="Thamm M."/>
            <person name="Scheiner R."/>
            <person name="Schmitt T."/>
            <person name="Niehuis O."/>
        </authorList>
    </citation>
    <scope>NUCLEOTIDE SEQUENCE</scope>
    <source>
        <strain evidence="1">GBR_01_08_01A</strain>
    </source>
</reference>
<sequence>MSRRLLRHYSGRFGDMTFSHWIDSTSGGSFSRTSCWMRRRLRHYSGRFGNMAFSRISCGMSRRLLRQYSGRFGNMTFSLWFDSTCRGFF</sequence>
<reference evidence="1" key="1">
    <citation type="submission" date="2021-08" db="EMBL/GenBank/DDBJ databases">
        <authorList>
            <person name="Misof B."/>
            <person name="Oliver O."/>
            <person name="Podsiadlowski L."/>
            <person name="Donath A."/>
            <person name="Peters R."/>
            <person name="Mayer C."/>
            <person name="Rust J."/>
            <person name="Gunkel S."/>
            <person name="Lesny P."/>
            <person name="Martin S."/>
            <person name="Oeyen J.P."/>
            <person name="Petersen M."/>
            <person name="Panagiotis P."/>
            <person name="Wilbrandt J."/>
            <person name="Tanja T."/>
        </authorList>
    </citation>
    <scope>NUCLEOTIDE SEQUENCE</scope>
    <source>
        <strain evidence="1">GBR_01_08_01A</strain>
        <tissue evidence="1">Thorax + abdomen</tissue>
    </source>
</reference>
<dbReference type="EMBL" id="JAIFRP010001283">
    <property type="protein sequence ID" value="KAK2577775.1"/>
    <property type="molecule type" value="Genomic_DNA"/>
</dbReference>
<feature type="non-terminal residue" evidence="1">
    <location>
        <position position="89"/>
    </location>
</feature>
<organism evidence="1 2">
    <name type="scientific">Odynerus spinipes</name>
    <dbReference type="NCBI Taxonomy" id="1348599"/>
    <lineage>
        <taxon>Eukaryota</taxon>
        <taxon>Metazoa</taxon>
        <taxon>Ecdysozoa</taxon>
        <taxon>Arthropoda</taxon>
        <taxon>Hexapoda</taxon>
        <taxon>Insecta</taxon>
        <taxon>Pterygota</taxon>
        <taxon>Neoptera</taxon>
        <taxon>Endopterygota</taxon>
        <taxon>Hymenoptera</taxon>
        <taxon>Apocrita</taxon>
        <taxon>Aculeata</taxon>
        <taxon>Vespoidea</taxon>
        <taxon>Vespidae</taxon>
        <taxon>Eumeninae</taxon>
        <taxon>Odynerus</taxon>
    </lineage>
</organism>
<comment type="caution">
    <text evidence="1">The sequence shown here is derived from an EMBL/GenBank/DDBJ whole genome shotgun (WGS) entry which is preliminary data.</text>
</comment>
<evidence type="ECO:0000313" key="2">
    <source>
        <dbReference type="Proteomes" id="UP001258017"/>
    </source>
</evidence>
<dbReference type="AlphaFoldDB" id="A0AAD9VL33"/>
<dbReference type="Proteomes" id="UP001258017">
    <property type="component" value="Unassembled WGS sequence"/>
</dbReference>
<protein>
    <submittedName>
        <fullName evidence="1">Uncharacterized protein</fullName>
    </submittedName>
</protein>
<proteinExistence type="predicted"/>
<evidence type="ECO:0000313" key="1">
    <source>
        <dbReference type="EMBL" id="KAK2577775.1"/>
    </source>
</evidence>
<keyword evidence="2" id="KW-1185">Reference proteome</keyword>
<gene>
    <name evidence="1" type="ORF">KPH14_012820</name>
</gene>
<name>A0AAD9VL33_9HYME</name>
<accession>A0AAD9VL33</accession>